<dbReference type="Proteomes" id="UP001321475">
    <property type="component" value="Chromosome"/>
</dbReference>
<name>A0ABN6X7Y7_9CELL</name>
<feature type="compositionally biased region" description="Low complexity" evidence="1">
    <location>
        <begin position="215"/>
        <end position="234"/>
    </location>
</feature>
<sequence>MRLVTVGCAGSFAGPDSPASCHLVRVPDDVSPDGREWNVALDLGNGALGALQRHVDPLALDGVAISHLHPDHFVDLCGLYVYLRYHPGGGTERDGRSDAVPTPDAPGRLPVWGPSDIEARVGAAYGLAPDEHMGAEMCFRPWAPGDRIEIGPLVLEPFRVDHPLESYGVRVTGPSSVRPGRPPRSRTPATRTTARRSWRARGTWTSCSARRRSTRGATTASTPGSTSPGAARAAWRARRGQLGSSSPTSPRGTTPR</sequence>
<feature type="compositionally biased region" description="Low complexity" evidence="1">
    <location>
        <begin position="243"/>
        <end position="256"/>
    </location>
</feature>
<dbReference type="Gene3D" id="3.60.15.10">
    <property type="entry name" value="Ribonuclease Z/Hydroxyacylglutathione hydrolase-like"/>
    <property type="match status" value="1"/>
</dbReference>
<gene>
    <name evidence="2" type="ORF">GCM10025865_01510</name>
</gene>
<protein>
    <recommendedName>
        <fullName evidence="4">Metal-dependent hydrolase</fullName>
    </recommendedName>
</protein>
<organism evidence="2 3">
    <name type="scientific">Paraoerskovia sediminicola</name>
    <dbReference type="NCBI Taxonomy" id="1138587"/>
    <lineage>
        <taxon>Bacteria</taxon>
        <taxon>Bacillati</taxon>
        <taxon>Actinomycetota</taxon>
        <taxon>Actinomycetes</taxon>
        <taxon>Micrococcales</taxon>
        <taxon>Cellulomonadaceae</taxon>
        <taxon>Paraoerskovia</taxon>
    </lineage>
</organism>
<dbReference type="SUPFAM" id="SSF56281">
    <property type="entry name" value="Metallo-hydrolase/oxidoreductase"/>
    <property type="match status" value="1"/>
</dbReference>
<evidence type="ECO:0000256" key="1">
    <source>
        <dbReference type="SAM" id="MobiDB-lite"/>
    </source>
</evidence>
<keyword evidence="3" id="KW-1185">Reference proteome</keyword>
<evidence type="ECO:0000313" key="3">
    <source>
        <dbReference type="Proteomes" id="UP001321475"/>
    </source>
</evidence>
<evidence type="ECO:0000313" key="2">
    <source>
        <dbReference type="EMBL" id="BDZ40852.1"/>
    </source>
</evidence>
<evidence type="ECO:0008006" key="4">
    <source>
        <dbReference type="Google" id="ProtNLM"/>
    </source>
</evidence>
<feature type="region of interest" description="Disordered" evidence="1">
    <location>
        <begin position="91"/>
        <end position="113"/>
    </location>
</feature>
<feature type="region of interest" description="Disordered" evidence="1">
    <location>
        <begin position="170"/>
        <end position="256"/>
    </location>
</feature>
<proteinExistence type="predicted"/>
<dbReference type="InterPro" id="IPR036866">
    <property type="entry name" value="RibonucZ/Hydroxyglut_hydro"/>
</dbReference>
<accession>A0ABN6X7Y7</accession>
<dbReference type="CDD" id="cd07716">
    <property type="entry name" value="RNaseZ_short-form-like_MBL-fold"/>
    <property type="match status" value="1"/>
</dbReference>
<reference evidence="3" key="1">
    <citation type="journal article" date="2019" name="Int. J. Syst. Evol. Microbiol.">
        <title>The Global Catalogue of Microorganisms (GCM) 10K type strain sequencing project: providing services to taxonomists for standard genome sequencing and annotation.</title>
        <authorList>
            <consortium name="The Broad Institute Genomics Platform"/>
            <consortium name="The Broad Institute Genome Sequencing Center for Infectious Disease"/>
            <person name="Wu L."/>
            <person name="Ma J."/>
        </authorList>
    </citation>
    <scope>NUCLEOTIDE SEQUENCE [LARGE SCALE GENOMIC DNA]</scope>
    <source>
        <strain evidence="3">NBRC 108565</strain>
    </source>
</reference>
<dbReference type="EMBL" id="AP027729">
    <property type="protein sequence ID" value="BDZ40852.1"/>
    <property type="molecule type" value="Genomic_DNA"/>
</dbReference>